<protein>
    <submittedName>
        <fullName evidence="9">Uncharacterized protein</fullName>
    </submittedName>
</protein>
<evidence type="ECO:0000256" key="5">
    <source>
        <dbReference type="ARBA" id="ARBA00023054"/>
    </source>
</evidence>
<evidence type="ECO:0000313" key="10">
    <source>
        <dbReference type="Proteomes" id="UP000678499"/>
    </source>
</evidence>
<keyword evidence="6" id="KW-0804">Transcription</keyword>
<keyword evidence="3" id="KW-0678">Repressor</keyword>
<dbReference type="InterPro" id="IPR024872">
    <property type="entry name" value="HEXIM"/>
</dbReference>
<evidence type="ECO:0000256" key="2">
    <source>
        <dbReference type="ARBA" id="ARBA00008409"/>
    </source>
</evidence>
<evidence type="ECO:0000256" key="6">
    <source>
        <dbReference type="ARBA" id="ARBA00023163"/>
    </source>
</evidence>
<dbReference type="OrthoDB" id="10058500at2759"/>
<feature type="region of interest" description="Disordered" evidence="8">
    <location>
        <begin position="116"/>
        <end position="142"/>
    </location>
</feature>
<dbReference type="Proteomes" id="UP000678499">
    <property type="component" value="Unassembled WGS sequence"/>
</dbReference>
<sequence length="253" mass="28988">MTTSVRVLGRDCCACPDPTLKRGVRVGIRKCGVSLRLSAPSKEKEVCWGSKGKADTVRVEPPRRKELLVKRLRWKRWRKWRPCQGKPLAPYNTTQFLMSDHGLEYKGEFKPSVRLRKKEPSVSLEEEEEDDDSLKSSPSDDEFTSSFNAEWLNKMSQAELVLECTELNRRIELMEEQVSNMRCGKIPMSPLQTKKMMLIRREIHTVLEENKHLCQALDLLCQAQLPGSSDTQINSASSDSGIETTFEESCVWH</sequence>
<evidence type="ECO:0000256" key="3">
    <source>
        <dbReference type="ARBA" id="ARBA00022491"/>
    </source>
</evidence>
<keyword evidence="5" id="KW-0175">Coiled coil</keyword>
<dbReference type="PANTHER" id="PTHR13469">
    <property type="entry name" value="HEXAMETHYLENE BISACETAMIDE INDUCIBLE 1"/>
    <property type="match status" value="1"/>
</dbReference>
<reference evidence="9" key="1">
    <citation type="submission" date="2020-11" db="EMBL/GenBank/DDBJ databases">
        <authorList>
            <person name="Tran Van P."/>
        </authorList>
    </citation>
    <scope>NUCLEOTIDE SEQUENCE</scope>
</reference>
<dbReference type="EMBL" id="CAJPEX010001022">
    <property type="protein sequence ID" value="CAG0917976.1"/>
    <property type="molecule type" value="Genomic_DNA"/>
</dbReference>
<name>A0A7R9GCT0_9CRUS</name>
<proteinExistence type="inferred from homology"/>
<dbReference type="Gene3D" id="6.10.250.2910">
    <property type="match status" value="1"/>
</dbReference>
<dbReference type="Pfam" id="PF15313">
    <property type="entry name" value="HEXIM"/>
    <property type="match status" value="1"/>
</dbReference>
<keyword evidence="7" id="KW-0539">Nucleus</keyword>
<dbReference type="AlphaFoldDB" id="A0A7R9GCT0"/>
<keyword evidence="10" id="KW-1185">Reference proteome</keyword>
<dbReference type="GO" id="GO:0097322">
    <property type="term" value="F:7SK snRNA binding"/>
    <property type="evidence" value="ECO:0007669"/>
    <property type="project" value="TreeGrafter"/>
</dbReference>
<dbReference type="PANTHER" id="PTHR13469:SF8">
    <property type="entry name" value="HEXIM P-TEFB COMPLEX SUBUNIT 1"/>
    <property type="match status" value="1"/>
</dbReference>
<evidence type="ECO:0000256" key="4">
    <source>
        <dbReference type="ARBA" id="ARBA00023015"/>
    </source>
</evidence>
<evidence type="ECO:0000313" key="9">
    <source>
        <dbReference type="EMBL" id="CAD7277824.1"/>
    </source>
</evidence>
<dbReference type="GO" id="GO:0004861">
    <property type="term" value="F:cyclin-dependent protein serine/threonine kinase inhibitor activity"/>
    <property type="evidence" value="ECO:0007669"/>
    <property type="project" value="InterPro"/>
</dbReference>
<dbReference type="GO" id="GO:0005737">
    <property type="term" value="C:cytoplasm"/>
    <property type="evidence" value="ECO:0007669"/>
    <property type="project" value="InterPro"/>
</dbReference>
<keyword evidence="4" id="KW-0805">Transcription regulation</keyword>
<evidence type="ECO:0000256" key="1">
    <source>
        <dbReference type="ARBA" id="ARBA00004123"/>
    </source>
</evidence>
<organism evidence="9">
    <name type="scientific">Notodromas monacha</name>
    <dbReference type="NCBI Taxonomy" id="399045"/>
    <lineage>
        <taxon>Eukaryota</taxon>
        <taxon>Metazoa</taxon>
        <taxon>Ecdysozoa</taxon>
        <taxon>Arthropoda</taxon>
        <taxon>Crustacea</taxon>
        <taxon>Oligostraca</taxon>
        <taxon>Ostracoda</taxon>
        <taxon>Podocopa</taxon>
        <taxon>Podocopida</taxon>
        <taxon>Cypridocopina</taxon>
        <taxon>Cypridoidea</taxon>
        <taxon>Cyprididae</taxon>
        <taxon>Notodromas</taxon>
    </lineage>
</organism>
<evidence type="ECO:0000256" key="8">
    <source>
        <dbReference type="SAM" id="MobiDB-lite"/>
    </source>
</evidence>
<accession>A0A7R9GCT0</accession>
<dbReference type="GO" id="GO:0005654">
    <property type="term" value="C:nucleoplasm"/>
    <property type="evidence" value="ECO:0007669"/>
    <property type="project" value="TreeGrafter"/>
</dbReference>
<dbReference type="GO" id="GO:0000122">
    <property type="term" value="P:negative regulation of transcription by RNA polymerase II"/>
    <property type="evidence" value="ECO:0007669"/>
    <property type="project" value="InterPro"/>
</dbReference>
<dbReference type="PRINTS" id="PR02094">
    <property type="entry name" value="HEXIMFAMILY"/>
</dbReference>
<gene>
    <name evidence="9" type="ORF">NMOB1V02_LOCUS5547</name>
</gene>
<evidence type="ECO:0000256" key="7">
    <source>
        <dbReference type="ARBA" id="ARBA00023242"/>
    </source>
</evidence>
<comment type="similarity">
    <text evidence="2">Belongs to the HEXIM family.</text>
</comment>
<comment type="subcellular location">
    <subcellularLocation>
        <location evidence="1">Nucleus</location>
    </subcellularLocation>
</comment>
<dbReference type="EMBL" id="OA883059">
    <property type="protein sequence ID" value="CAD7277824.1"/>
    <property type="molecule type" value="Genomic_DNA"/>
</dbReference>